<keyword evidence="1" id="KW-1133">Transmembrane helix</keyword>
<dbReference type="SMART" id="SM00740">
    <property type="entry name" value="PASTA"/>
    <property type="match status" value="1"/>
</dbReference>
<dbReference type="PROSITE" id="PS51178">
    <property type="entry name" value="PASTA"/>
    <property type="match status" value="1"/>
</dbReference>
<sequence>MRNFLRFLGSRVFLIQVGLALGVTALLVFGLMQWLKGSTHHGDFVQVPDLSRRSVTEARGLLEKAGLRYQVVDSANYNPDFPRFSITEQDPPALSQVKPNRKVYVTVNPSGYKKVTVPEIIQVTRRNATSMLRAVGLEVGRVTYVDELGKDMVYRIRYQGKFINPGDRIPRTSLIELVCGNGTVPEEARIKAQSEE</sequence>
<organism evidence="3 4">
    <name type="scientific">Robiginitalea marina</name>
    <dbReference type="NCBI Taxonomy" id="2954105"/>
    <lineage>
        <taxon>Bacteria</taxon>
        <taxon>Pseudomonadati</taxon>
        <taxon>Bacteroidota</taxon>
        <taxon>Flavobacteriia</taxon>
        <taxon>Flavobacteriales</taxon>
        <taxon>Flavobacteriaceae</taxon>
        <taxon>Robiginitalea</taxon>
    </lineage>
</organism>
<keyword evidence="4" id="KW-1185">Reference proteome</keyword>
<keyword evidence="1" id="KW-0812">Transmembrane</keyword>
<dbReference type="Pfam" id="PF03793">
    <property type="entry name" value="PASTA"/>
    <property type="match status" value="1"/>
</dbReference>
<proteinExistence type="predicted"/>
<accession>A0ABT1AZ55</accession>
<evidence type="ECO:0000256" key="1">
    <source>
        <dbReference type="SAM" id="Phobius"/>
    </source>
</evidence>
<gene>
    <name evidence="3" type="ORF">NG653_08385</name>
</gene>
<evidence type="ECO:0000259" key="2">
    <source>
        <dbReference type="PROSITE" id="PS51178"/>
    </source>
</evidence>
<keyword evidence="1" id="KW-0472">Membrane</keyword>
<dbReference type="EMBL" id="JAMXIB010000005">
    <property type="protein sequence ID" value="MCO5724875.1"/>
    <property type="molecule type" value="Genomic_DNA"/>
</dbReference>
<dbReference type="InterPro" id="IPR005543">
    <property type="entry name" value="PASTA_dom"/>
</dbReference>
<evidence type="ECO:0000313" key="4">
    <source>
        <dbReference type="Proteomes" id="UP001206312"/>
    </source>
</evidence>
<reference evidence="3 4" key="1">
    <citation type="submission" date="2022-06" db="EMBL/GenBank/DDBJ databases">
        <authorList>
            <person name="Xuan X."/>
        </authorList>
    </citation>
    <scope>NUCLEOTIDE SEQUENCE [LARGE SCALE GENOMIC DNA]</scope>
    <source>
        <strain evidence="3 4">2V75</strain>
    </source>
</reference>
<dbReference type="Gene3D" id="3.30.10.20">
    <property type="match status" value="2"/>
</dbReference>
<protein>
    <submittedName>
        <fullName evidence="3">PASTA domain-containing protein</fullName>
    </submittedName>
</protein>
<feature type="domain" description="PASTA" evidence="2">
    <location>
        <begin position="37"/>
        <end position="109"/>
    </location>
</feature>
<feature type="transmembrane region" description="Helical" evidence="1">
    <location>
        <begin position="12"/>
        <end position="35"/>
    </location>
</feature>
<comment type="caution">
    <text evidence="3">The sequence shown here is derived from an EMBL/GenBank/DDBJ whole genome shotgun (WGS) entry which is preliminary data.</text>
</comment>
<dbReference type="CDD" id="cd06577">
    <property type="entry name" value="PASTA_pknB"/>
    <property type="match status" value="1"/>
</dbReference>
<dbReference type="RefSeq" id="WP_252741247.1">
    <property type="nucleotide sequence ID" value="NZ_JAMXIB010000005.1"/>
</dbReference>
<evidence type="ECO:0000313" key="3">
    <source>
        <dbReference type="EMBL" id="MCO5724875.1"/>
    </source>
</evidence>
<name>A0ABT1AZ55_9FLAO</name>
<dbReference type="Proteomes" id="UP001206312">
    <property type="component" value="Unassembled WGS sequence"/>
</dbReference>